<accession>A0A0P7WST8</accession>
<organism evidence="1 2">
    <name type="scientific">Roseibaca calidilacus</name>
    <dbReference type="NCBI Taxonomy" id="1666912"/>
    <lineage>
        <taxon>Bacteria</taxon>
        <taxon>Pseudomonadati</taxon>
        <taxon>Pseudomonadota</taxon>
        <taxon>Alphaproteobacteria</taxon>
        <taxon>Rhodobacterales</taxon>
        <taxon>Paracoccaceae</taxon>
        <taxon>Roseinatronobacter</taxon>
    </lineage>
</organism>
<comment type="caution">
    <text evidence="1">The sequence shown here is derived from an EMBL/GenBank/DDBJ whole genome shotgun (WGS) entry which is preliminary data.</text>
</comment>
<name>A0A0P7WST8_9RHOB</name>
<evidence type="ECO:0000313" key="1">
    <source>
        <dbReference type="EMBL" id="KPP90342.1"/>
    </source>
</evidence>
<dbReference type="AlphaFoldDB" id="A0A0P7WST8"/>
<dbReference type="Proteomes" id="UP000050413">
    <property type="component" value="Unassembled WGS sequence"/>
</dbReference>
<evidence type="ECO:0000313" key="2">
    <source>
        <dbReference type="Proteomes" id="UP000050413"/>
    </source>
</evidence>
<proteinExistence type="predicted"/>
<dbReference type="EMBL" id="LJSG01000018">
    <property type="protein sequence ID" value="KPP90342.1"/>
    <property type="molecule type" value="Genomic_DNA"/>
</dbReference>
<reference evidence="1 2" key="1">
    <citation type="submission" date="2015-09" db="EMBL/GenBank/DDBJ databases">
        <title>Identification and resolution of microdiversity through metagenomic sequencing of parallel consortia.</title>
        <authorList>
            <person name="Nelson W.C."/>
            <person name="Romine M.F."/>
            <person name="Lindemann S.R."/>
        </authorList>
    </citation>
    <scope>NUCLEOTIDE SEQUENCE [LARGE SCALE GENOMIC DNA]</scope>
    <source>
        <strain evidence="1">HL-91</strain>
    </source>
</reference>
<protein>
    <submittedName>
        <fullName evidence="1">Uncharacterized protein</fullName>
    </submittedName>
</protein>
<sequence length="70" mass="7493">MSASRVIEAVDVLKDGGFGLSTRFPSAPPDQFGLDGLEEGFDCGVVVAIPFPTHRHLEPVFAQDLLVVSH</sequence>
<gene>
    <name evidence="1" type="ORF">HLUCCA05_13925</name>
</gene>